<dbReference type="EC" id="6.1.1.21" evidence="9"/>
<gene>
    <name evidence="9 11" type="primary">hisS</name>
    <name evidence="11" type="ORF">KPL37_02285</name>
</gene>
<evidence type="ECO:0000256" key="2">
    <source>
        <dbReference type="ARBA" id="ARBA00022490"/>
    </source>
</evidence>
<proteinExistence type="inferred from homology"/>
<dbReference type="NCBIfam" id="TIGR00442">
    <property type="entry name" value="hisS"/>
    <property type="match status" value="1"/>
</dbReference>
<dbReference type="Proteomes" id="UP000776252">
    <property type="component" value="Unassembled WGS sequence"/>
</dbReference>
<sequence>MKNEIVKPSILPGFMELLPLDQIQFNKLADTIRKTYESFGFMPIDTPVIEKSEILLAKGGGETEKQIYRFSKGSNDLSLRFDLTVPLARYVAQNSNSLTFPFRRYQIGKVYRGERNQKGRFREFYQCDIDIIGSNNLSILNDAEIPSIIYSIFNNLGFEDFTIKVNNRKILNGFFESLGIEDKSDVLRTIDKIDKIGASVATQELLTSGLTKEVIDIIIEFINATGSNEDILLFLKNLNISNSNFQDGISELSTVAKYVKLFGVPDDNFKIDLKISRGLDYYTGTVYETFLNEYPSIGSVCSGGRYDNLAEYYTKQKLPGVGISIGLTRLFYQLNEVGFFKNDINGSITKVLVIPLDNNIIDYAISFATFLRNKGIVTEIYLEDTKIVKKLGYANKLGIPHTILIGDEEMQNKTVTVKNMVTGLQLTANFDEAYELVNK</sequence>
<dbReference type="RefSeq" id="WP_216145755.1">
    <property type="nucleotide sequence ID" value="NZ_JAHLDV010000003.1"/>
</dbReference>
<dbReference type="InterPro" id="IPR041715">
    <property type="entry name" value="HisRS-like_core"/>
</dbReference>
<evidence type="ECO:0000256" key="1">
    <source>
        <dbReference type="ARBA" id="ARBA00008226"/>
    </source>
</evidence>
<keyword evidence="7 9" id="KW-0030">Aminoacyl-tRNA synthetase</keyword>
<dbReference type="InterPro" id="IPR004154">
    <property type="entry name" value="Anticodon-bd"/>
</dbReference>
<evidence type="ECO:0000313" key="11">
    <source>
        <dbReference type="EMBL" id="MBU3158601.1"/>
    </source>
</evidence>
<dbReference type="PROSITE" id="PS50862">
    <property type="entry name" value="AA_TRNA_LIGASE_II"/>
    <property type="match status" value="1"/>
</dbReference>
<comment type="subcellular location">
    <subcellularLocation>
        <location evidence="9">Cytoplasm</location>
    </subcellularLocation>
</comment>
<dbReference type="EMBL" id="JAHLDV010000003">
    <property type="protein sequence ID" value="MBU3158601.1"/>
    <property type="molecule type" value="Genomic_DNA"/>
</dbReference>
<accession>A0ABS6BNV2</accession>
<dbReference type="HAMAP" id="MF_00127">
    <property type="entry name" value="His_tRNA_synth"/>
    <property type="match status" value="1"/>
</dbReference>
<comment type="similarity">
    <text evidence="1 9">Belongs to the class-II aminoacyl-tRNA synthetase family.</text>
</comment>
<keyword evidence="5 9" id="KW-0067">ATP-binding</keyword>
<keyword evidence="3 9" id="KW-0436">Ligase</keyword>
<keyword evidence="6 9" id="KW-0648">Protein biosynthesis</keyword>
<comment type="caution">
    <text evidence="11">The sequence shown here is derived from an EMBL/GenBank/DDBJ whole genome shotgun (WGS) entry which is preliminary data.</text>
</comment>
<evidence type="ECO:0000256" key="5">
    <source>
        <dbReference type="ARBA" id="ARBA00022840"/>
    </source>
</evidence>
<reference evidence="11 12" key="1">
    <citation type="submission" date="2021-06" db="EMBL/GenBank/DDBJ databases">
        <title>Clostridia strains as spoilage organisms.</title>
        <authorList>
            <person name="Wambui J."/>
            <person name="Stephan R."/>
            <person name="Stevens M.J.A."/>
        </authorList>
    </citation>
    <scope>NUCLEOTIDE SEQUENCE [LARGE SCALE GENOMIC DNA]</scope>
    <source>
        <strain evidence="11 12">DSM 14204</strain>
    </source>
</reference>
<dbReference type="InterPro" id="IPR004516">
    <property type="entry name" value="HisRS/HisZ"/>
</dbReference>
<comment type="catalytic activity">
    <reaction evidence="8 9">
        <text>tRNA(His) + L-histidine + ATP = L-histidyl-tRNA(His) + AMP + diphosphate + H(+)</text>
        <dbReference type="Rhea" id="RHEA:17313"/>
        <dbReference type="Rhea" id="RHEA-COMP:9665"/>
        <dbReference type="Rhea" id="RHEA-COMP:9689"/>
        <dbReference type="ChEBI" id="CHEBI:15378"/>
        <dbReference type="ChEBI" id="CHEBI:30616"/>
        <dbReference type="ChEBI" id="CHEBI:33019"/>
        <dbReference type="ChEBI" id="CHEBI:57595"/>
        <dbReference type="ChEBI" id="CHEBI:78442"/>
        <dbReference type="ChEBI" id="CHEBI:78527"/>
        <dbReference type="ChEBI" id="CHEBI:456215"/>
        <dbReference type="EC" id="6.1.1.21"/>
    </reaction>
</comment>
<keyword evidence="12" id="KW-1185">Reference proteome</keyword>
<dbReference type="InterPro" id="IPR015807">
    <property type="entry name" value="His-tRNA-ligase"/>
</dbReference>
<dbReference type="Pfam" id="PF13393">
    <property type="entry name" value="tRNA-synt_His"/>
    <property type="match status" value="1"/>
</dbReference>
<name>A0ABS6BNV2_9CLOT</name>
<feature type="domain" description="Aminoacyl-transfer RNA synthetases class-II family profile" evidence="10">
    <location>
        <begin position="26"/>
        <end position="355"/>
    </location>
</feature>
<dbReference type="PANTHER" id="PTHR11476">
    <property type="entry name" value="HISTIDYL-TRNA SYNTHETASE"/>
    <property type="match status" value="1"/>
</dbReference>
<protein>
    <recommendedName>
        <fullName evidence="9">Histidine--tRNA ligase</fullName>
        <ecNumber evidence="9">6.1.1.21</ecNumber>
    </recommendedName>
    <alternativeName>
        <fullName evidence="9">Histidyl-tRNA synthetase</fullName>
        <shortName evidence="9">HisRS</shortName>
    </alternativeName>
</protein>
<comment type="subunit">
    <text evidence="9">Homodimer.</text>
</comment>
<dbReference type="CDD" id="cd00773">
    <property type="entry name" value="HisRS-like_core"/>
    <property type="match status" value="1"/>
</dbReference>
<dbReference type="PIRSF" id="PIRSF001549">
    <property type="entry name" value="His-tRNA_synth"/>
    <property type="match status" value="1"/>
</dbReference>
<keyword evidence="2 9" id="KW-0963">Cytoplasm</keyword>
<evidence type="ECO:0000256" key="8">
    <source>
        <dbReference type="ARBA" id="ARBA00047639"/>
    </source>
</evidence>
<evidence type="ECO:0000256" key="3">
    <source>
        <dbReference type="ARBA" id="ARBA00022598"/>
    </source>
</evidence>
<dbReference type="PANTHER" id="PTHR11476:SF7">
    <property type="entry name" value="HISTIDINE--TRNA LIGASE"/>
    <property type="match status" value="1"/>
</dbReference>
<dbReference type="Pfam" id="PF03129">
    <property type="entry name" value="HGTP_anticodon"/>
    <property type="match status" value="1"/>
</dbReference>
<dbReference type="CDD" id="cd00859">
    <property type="entry name" value="HisRS_anticodon"/>
    <property type="match status" value="1"/>
</dbReference>
<dbReference type="InterPro" id="IPR033656">
    <property type="entry name" value="HisRS_anticodon"/>
</dbReference>
<organism evidence="11 12">
    <name type="scientific">Clostridium frigoris</name>
    <dbReference type="NCBI Taxonomy" id="205327"/>
    <lineage>
        <taxon>Bacteria</taxon>
        <taxon>Bacillati</taxon>
        <taxon>Bacillota</taxon>
        <taxon>Clostridia</taxon>
        <taxon>Eubacteriales</taxon>
        <taxon>Clostridiaceae</taxon>
        <taxon>Clostridium</taxon>
    </lineage>
</organism>
<dbReference type="GO" id="GO:0004821">
    <property type="term" value="F:histidine-tRNA ligase activity"/>
    <property type="evidence" value="ECO:0007669"/>
    <property type="project" value="UniProtKB-EC"/>
</dbReference>
<evidence type="ECO:0000256" key="7">
    <source>
        <dbReference type="ARBA" id="ARBA00023146"/>
    </source>
</evidence>
<keyword evidence="4 9" id="KW-0547">Nucleotide-binding</keyword>
<dbReference type="InterPro" id="IPR006195">
    <property type="entry name" value="aa-tRNA-synth_II"/>
</dbReference>
<evidence type="ECO:0000313" key="12">
    <source>
        <dbReference type="Proteomes" id="UP000776252"/>
    </source>
</evidence>
<evidence type="ECO:0000259" key="10">
    <source>
        <dbReference type="PROSITE" id="PS50862"/>
    </source>
</evidence>
<evidence type="ECO:0000256" key="9">
    <source>
        <dbReference type="HAMAP-Rule" id="MF_00127"/>
    </source>
</evidence>
<evidence type="ECO:0000256" key="6">
    <source>
        <dbReference type="ARBA" id="ARBA00022917"/>
    </source>
</evidence>
<evidence type="ECO:0000256" key="4">
    <source>
        <dbReference type="ARBA" id="ARBA00022741"/>
    </source>
</evidence>